<dbReference type="SUPFAM" id="SSF46785">
    <property type="entry name" value="Winged helix' DNA-binding domain"/>
    <property type="match status" value="1"/>
</dbReference>
<gene>
    <name evidence="1" type="ORF">SAMN05443529_110128</name>
</gene>
<evidence type="ECO:0008006" key="3">
    <source>
        <dbReference type="Google" id="ProtNLM"/>
    </source>
</evidence>
<dbReference type="Gene3D" id="1.10.10.10">
    <property type="entry name" value="Winged helix-like DNA-binding domain superfamily/Winged helix DNA-binding domain"/>
    <property type="match status" value="1"/>
</dbReference>
<evidence type="ECO:0000313" key="2">
    <source>
        <dbReference type="Proteomes" id="UP000198656"/>
    </source>
</evidence>
<dbReference type="Proteomes" id="UP000198656">
    <property type="component" value="Unassembled WGS sequence"/>
</dbReference>
<dbReference type="EMBL" id="FNCP01000010">
    <property type="protein sequence ID" value="SDH16878.1"/>
    <property type="molecule type" value="Genomic_DNA"/>
</dbReference>
<sequence>MVFKMARGPADPEVKAKVLEYLGKVQKAKSRDVAVAIGASKSDVDNAVKELTAEDLVEYLYITTTFICLKGKVQTPD</sequence>
<keyword evidence="2" id="KW-1185">Reference proteome</keyword>
<protein>
    <recommendedName>
        <fullName evidence="3">Winged helix-turn-helix DNA-binding</fullName>
    </recommendedName>
</protein>
<dbReference type="InterPro" id="IPR036388">
    <property type="entry name" value="WH-like_DNA-bd_sf"/>
</dbReference>
<evidence type="ECO:0000313" key="1">
    <source>
        <dbReference type="EMBL" id="SDH16878.1"/>
    </source>
</evidence>
<dbReference type="STRING" id="1121419.SAMN05443529_110128"/>
<reference evidence="2" key="1">
    <citation type="submission" date="2016-10" db="EMBL/GenBank/DDBJ databases">
        <authorList>
            <person name="Varghese N."/>
            <person name="Submissions S."/>
        </authorList>
    </citation>
    <scope>NUCLEOTIDE SEQUENCE [LARGE SCALE GENOMIC DNA]</scope>
    <source>
        <strain evidence="2">DSM 8344</strain>
    </source>
</reference>
<organism evidence="1 2">
    <name type="scientific">Desulfosporosinus hippei DSM 8344</name>
    <dbReference type="NCBI Taxonomy" id="1121419"/>
    <lineage>
        <taxon>Bacteria</taxon>
        <taxon>Bacillati</taxon>
        <taxon>Bacillota</taxon>
        <taxon>Clostridia</taxon>
        <taxon>Eubacteriales</taxon>
        <taxon>Desulfitobacteriaceae</taxon>
        <taxon>Desulfosporosinus</taxon>
    </lineage>
</organism>
<proteinExistence type="predicted"/>
<accession>A0A1G8A7H5</accession>
<dbReference type="InterPro" id="IPR036390">
    <property type="entry name" value="WH_DNA-bd_sf"/>
</dbReference>
<dbReference type="AlphaFoldDB" id="A0A1G8A7H5"/>
<name>A0A1G8A7H5_9FIRM</name>